<dbReference type="GO" id="GO:0004176">
    <property type="term" value="F:ATP-dependent peptidase activity"/>
    <property type="evidence" value="ECO:0007669"/>
    <property type="project" value="InterPro"/>
</dbReference>
<dbReference type="InterPro" id="IPR027065">
    <property type="entry name" value="Lon_Prtase"/>
</dbReference>
<dbReference type="AlphaFoldDB" id="A0A239F1Z2"/>
<evidence type="ECO:0000259" key="2">
    <source>
        <dbReference type="Pfam" id="PF05362"/>
    </source>
</evidence>
<dbReference type="PROSITE" id="PS51257">
    <property type="entry name" value="PROKAR_LIPOPROTEIN"/>
    <property type="match status" value="1"/>
</dbReference>
<protein>
    <submittedName>
        <fullName evidence="3">Lon protease (S16) C-terminal proteolytic domain-containing protein</fullName>
    </submittedName>
</protein>
<dbReference type="InterPro" id="IPR014721">
    <property type="entry name" value="Ribsml_uS5_D2-typ_fold_subgr"/>
</dbReference>
<reference evidence="4" key="1">
    <citation type="submission" date="2017-06" db="EMBL/GenBank/DDBJ databases">
        <authorList>
            <person name="Varghese N."/>
            <person name="Submissions S."/>
        </authorList>
    </citation>
    <scope>NUCLEOTIDE SEQUENCE [LARGE SCALE GENOMIC DNA]</scope>
    <source>
        <strain evidence="4">JCM 23211</strain>
    </source>
</reference>
<evidence type="ECO:0000313" key="3">
    <source>
        <dbReference type="EMBL" id="SNS50104.1"/>
    </source>
</evidence>
<dbReference type="SUPFAM" id="SSF54211">
    <property type="entry name" value="Ribosomal protein S5 domain 2-like"/>
    <property type="match status" value="1"/>
</dbReference>
<name>A0A239F1Z2_9NOCA</name>
<dbReference type="EMBL" id="FZOW01000003">
    <property type="protein sequence ID" value="SNS50104.1"/>
    <property type="molecule type" value="Genomic_DNA"/>
</dbReference>
<feature type="domain" description="Lon proteolytic" evidence="2">
    <location>
        <begin position="125"/>
        <end position="194"/>
    </location>
</feature>
<evidence type="ECO:0000256" key="1">
    <source>
        <dbReference type="SAM" id="SignalP"/>
    </source>
</evidence>
<proteinExistence type="predicted"/>
<dbReference type="GO" id="GO:0030163">
    <property type="term" value="P:protein catabolic process"/>
    <property type="evidence" value="ECO:0007669"/>
    <property type="project" value="InterPro"/>
</dbReference>
<dbReference type="GO" id="GO:0004252">
    <property type="term" value="F:serine-type endopeptidase activity"/>
    <property type="evidence" value="ECO:0007669"/>
    <property type="project" value="InterPro"/>
</dbReference>
<feature type="signal peptide" evidence="1">
    <location>
        <begin position="1"/>
        <end position="27"/>
    </location>
</feature>
<dbReference type="Gene3D" id="3.30.230.10">
    <property type="match status" value="1"/>
</dbReference>
<keyword evidence="1" id="KW-0732">Signal</keyword>
<keyword evidence="3" id="KW-0378">Hydrolase</keyword>
<dbReference type="InterPro" id="IPR020568">
    <property type="entry name" value="Ribosomal_Su5_D2-typ_SF"/>
</dbReference>
<organism evidence="3 4">
    <name type="scientific">Rhodococcoides kyotonense</name>
    <dbReference type="NCBI Taxonomy" id="398843"/>
    <lineage>
        <taxon>Bacteria</taxon>
        <taxon>Bacillati</taxon>
        <taxon>Actinomycetota</taxon>
        <taxon>Actinomycetes</taxon>
        <taxon>Mycobacteriales</taxon>
        <taxon>Nocardiaceae</taxon>
        <taxon>Rhodococcoides</taxon>
    </lineage>
</organism>
<dbReference type="GO" id="GO:0006508">
    <property type="term" value="P:proteolysis"/>
    <property type="evidence" value="ECO:0007669"/>
    <property type="project" value="UniProtKB-KW"/>
</dbReference>
<accession>A0A239F1Z2</accession>
<gene>
    <name evidence="3" type="ORF">SAMN05421642_10329</name>
</gene>
<keyword evidence="3" id="KW-0645">Protease</keyword>
<feature type="chain" id="PRO_5038610661" evidence="1">
    <location>
        <begin position="28"/>
        <end position="642"/>
    </location>
</feature>
<keyword evidence="4" id="KW-1185">Reference proteome</keyword>
<evidence type="ECO:0000313" key="4">
    <source>
        <dbReference type="Proteomes" id="UP000198327"/>
    </source>
</evidence>
<dbReference type="Pfam" id="PF05362">
    <property type="entry name" value="Lon_C"/>
    <property type="match status" value="1"/>
</dbReference>
<dbReference type="InterPro" id="IPR008269">
    <property type="entry name" value="Lon_proteolytic"/>
</dbReference>
<dbReference type="PANTHER" id="PTHR10046">
    <property type="entry name" value="ATP DEPENDENT LON PROTEASE FAMILY MEMBER"/>
    <property type="match status" value="1"/>
</dbReference>
<sequence length="642" mass="67507">MQRREVRKKRAVALAAAVMLTAGCASTTTGTAMSEGMSAVSSDVRSITISPLFTRGNGEGGVGEEVVSRSDTSDSSFRVDFSEDEVSGLGDASRAASWNAAIVSTLLMSQPLNGRFEFEITGSIDGPSAGALKTVALVALQRGEQISSTATMTGTINATGTIGPVGGIPEKVAAAGADGFDTVLIPLGQRNSVDRNGDSVDVVRVGERAGVNVVEVGDIFEAYGLLTGSDLEQPRLNADTRLDNRAYDKIDAQFTAAMGRYDAALVQLNSLNVAIARTMTSTGLPDSAAKSAERARDLQRQGLAAGALVTALEAAAVMEAAYAVGNSVTPLLTQGPDGLSAFVTQATNTGPAEAAFFSFLDSLATFEPKTLTDVEAIVNAYAGTFDALTILDFAVNELEAMQDRMDQRIELEEFVSALSVPLIYLEAAKSQLAGTKVVWEVGRDNPGATIDSAVDLQQVGDFFRRGADANLAAFRTGFPAQVAERGGRSIDSVISRLSYMDIDVAAAVHQKNAQPAIEKYLGEGTPSGFYATLGYGVSNYVRNQQLVEKYYNNAITDENLAVTGFLYENALSNAFDLARAQLSSDIAELQAGGTQPVITVGQFESASVRRAGTPIEQFNALGAYNSGYLTTRVMTYLSSSGK</sequence>
<dbReference type="Proteomes" id="UP000198327">
    <property type="component" value="Unassembled WGS sequence"/>
</dbReference>
<dbReference type="GO" id="GO:0005524">
    <property type="term" value="F:ATP binding"/>
    <property type="evidence" value="ECO:0007669"/>
    <property type="project" value="InterPro"/>
</dbReference>